<gene>
    <name evidence="2" type="ORF">MELLADRAFT_111777</name>
</gene>
<evidence type="ECO:0000256" key="1">
    <source>
        <dbReference type="SAM" id="MobiDB-lite"/>
    </source>
</evidence>
<evidence type="ECO:0000313" key="3">
    <source>
        <dbReference type="Proteomes" id="UP000001072"/>
    </source>
</evidence>
<sequence length="230" mass="26015">MNSNSNHTDVDDLKNIVAETSIRWETDRQNWLRSKPSFTSSGSDQIRGPSSSNSVIIERDQQVAEKFNVAFERIVNSYDVQAKLNHSNDIPKQILLRTADQLKDPDRRFITPLPLKHAVAVLYRSWFHDGTIPEGYPFGPCQSSSSEEDIQDDNEDKDPKWTSTSEPLSTPLTSQVQVQPTSTSKTSETEPQYMNTLNSSLSFSSSFFNVPKPIPSMNDVKLTKIYLTRV</sequence>
<dbReference type="RefSeq" id="XP_007416205.1">
    <property type="nucleotide sequence ID" value="XM_007416143.1"/>
</dbReference>
<dbReference type="OrthoDB" id="2500683at2759"/>
<feature type="compositionally biased region" description="Low complexity" evidence="1">
    <location>
        <begin position="181"/>
        <end position="190"/>
    </location>
</feature>
<feature type="compositionally biased region" description="Acidic residues" evidence="1">
    <location>
        <begin position="146"/>
        <end position="156"/>
    </location>
</feature>
<dbReference type="EMBL" id="GL883146">
    <property type="protein sequence ID" value="EGG00558.1"/>
    <property type="molecule type" value="Genomic_DNA"/>
</dbReference>
<dbReference type="KEGG" id="mlr:MELLADRAFT_111777"/>
<feature type="compositionally biased region" description="Low complexity" evidence="1">
    <location>
        <begin position="162"/>
        <end position="174"/>
    </location>
</feature>
<feature type="region of interest" description="Disordered" evidence="1">
    <location>
        <begin position="33"/>
        <end position="53"/>
    </location>
</feature>
<organism evidence="3">
    <name type="scientific">Melampsora larici-populina (strain 98AG31 / pathotype 3-4-7)</name>
    <name type="common">Poplar leaf rust fungus</name>
    <dbReference type="NCBI Taxonomy" id="747676"/>
    <lineage>
        <taxon>Eukaryota</taxon>
        <taxon>Fungi</taxon>
        <taxon>Dikarya</taxon>
        <taxon>Basidiomycota</taxon>
        <taxon>Pucciniomycotina</taxon>
        <taxon>Pucciniomycetes</taxon>
        <taxon>Pucciniales</taxon>
        <taxon>Melampsoraceae</taxon>
        <taxon>Melampsora</taxon>
    </lineage>
</organism>
<protein>
    <submittedName>
        <fullName evidence="2">Uncharacterized protein</fullName>
    </submittedName>
</protein>
<dbReference type="HOGENOM" id="CLU_1205015_0_0_1"/>
<dbReference type="GeneID" id="18924490"/>
<accession>F4S470</accession>
<keyword evidence="3" id="KW-1185">Reference proteome</keyword>
<feature type="region of interest" description="Disordered" evidence="1">
    <location>
        <begin position="137"/>
        <end position="192"/>
    </location>
</feature>
<reference evidence="3" key="1">
    <citation type="journal article" date="2011" name="Proc. Natl. Acad. Sci. U.S.A.">
        <title>Obligate biotrophy features unraveled by the genomic analysis of rust fungi.</title>
        <authorList>
            <person name="Duplessis S."/>
            <person name="Cuomo C.A."/>
            <person name="Lin Y.-C."/>
            <person name="Aerts A."/>
            <person name="Tisserant E."/>
            <person name="Veneault-Fourrey C."/>
            <person name="Joly D.L."/>
            <person name="Hacquard S."/>
            <person name="Amselem J."/>
            <person name="Cantarel B.L."/>
            <person name="Chiu R."/>
            <person name="Coutinho P.M."/>
            <person name="Feau N."/>
            <person name="Field M."/>
            <person name="Frey P."/>
            <person name="Gelhaye E."/>
            <person name="Goldberg J."/>
            <person name="Grabherr M.G."/>
            <person name="Kodira C.D."/>
            <person name="Kohler A."/>
            <person name="Kuees U."/>
            <person name="Lindquist E.A."/>
            <person name="Lucas S.M."/>
            <person name="Mago R."/>
            <person name="Mauceli E."/>
            <person name="Morin E."/>
            <person name="Murat C."/>
            <person name="Pangilinan J.L."/>
            <person name="Park R."/>
            <person name="Pearson M."/>
            <person name="Quesneville H."/>
            <person name="Rouhier N."/>
            <person name="Sakthikumar S."/>
            <person name="Salamov A.A."/>
            <person name="Schmutz J."/>
            <person name="Selles B."/>
            <person name="Shapiro H."/>
            <person name="Tanguay P."/>
            <person name="Tuskan G.A."/>
            <person name="Henrissat B."/>
            <person name="Van de Peer Y."/>
            <person name="Rouze P."/>
            <person name="Ellis J.G."/>
            <person name="Dodds P.N."/>
            <person name="Schein J.E."/>
            <person name="Zhong S."/>
            <person name="Hamelin R.C."/>
            <person name="Grigoriev I.V."/>
            <person name="Szabo L.J."/>
            <person name="Martin F."/>
        </authorList>
    </citation>
    <scope>NUCLEOTIDE SEQUENCE [LARGE SCALE GENOMIC DNA]</scope>
    <source>
        <strain evidence="3">98AG31 / pathotype 3-4-7</strain>
    </source>
</reference>
<dbReference type="VEuPathDB" id="FungiDB:MELLADRAFT_111777"/>
<dbReference type="AlphaFoldDB" id="F4S470"/>
<dbReference type="InParanoid" id="F4S470"/>
<proteinExistence type="predicted"/>
<evidence type="ECO:0000313" key="2">
    <source>
        <dbReference type="EMBL" id="EGG00558.1"/>
    </source>
</evidence>
<name>F4S470_MELLP</name>
<dbReference type="Proteomes" id="UP000001072">
    <property type="component" value="Unassembled WGS sequence"/>
</dbReference>